<evidence type="ECO:0000313" key="2">
    <source>
        <dbReference type="EMBL" id="MFD1203982.1"/>
    </source>
</evidence>
<keyword evidence="3" id="KW-1185">Reference proteome</keyword>
<proteinExistence type="predicted"/>
<protein>
    <submittedName>
        <fullName evidence="2">Cell envelope integrity protein TolA</fullName>
    </submittedName>
</protein>
<dbReference type="EMBL" id="JBHTLT010000014">
    <property type="protein sequence ID" value="MFD1203982.1"/>
    <property type="molecule type" value="Genomic_DNA"/>
</dbReference>
<gene>
    <name evidence="2" type="ORF">ACFQ38_02410</name>
</gene>
<feature type="region of interest" description="Disordered" evidence="1">
    <location>
        <begin position="148"/>
        <end position="271"/>
    </location>
</feature>
<dbReference type="RefSeq" id="WP_381479691.1">
    <property type="nucleotide sequence ID" value="NZ_JBHTLT010000014.1"/>
</dbReference>
<feature type="compositionally biased region" description="Basic and acidic residues" evidence="1">
    <location>
        <begin position="252"/>
        <end position="269"/>
    </location>
</feature>
<dbReference type="Proteomes" id="UP001597231">
    <property type="component" value="Unassembled WGS sequence"/>
</dbReference>
<comment type="caution">
    <text evidence="2">The sequence shown here is derived from an EMBL/GenBank/DDBJ whole genome shotgun (WGS) entry which is preliminary data.</text>
</comment>
<evidence type="ECO:0000256" key="1">
    <source>
        <dbReference type="SAM" id="MobiDB-lite"/>
    </source>
</evidence>
<organism evidence="2 3">
    <name type="scientific">Sporosarcina contaminans</name>
    <dbReference type="NCBI Taxonomy" id="633403"/>
    <lineage>
        <taxon>Bacteria</taxon>
        <taxon>Bacillati</taxon>
        <taxon>Bacillota</taxon>
        <taxon>Bacilli</taxon>
        <taxon>Bacillales</taxon>
        <taxon>Caryophanaceae</taxon>
        <taxon>Sporosarcina</taxon>
    </lineage>
</organism>
<evidence type="ECO:0000313" key="3">
    <source>
        <dbReference type="Proteomes" id="UP001597231"/>
    </source>
</evidence>
<name>A0ABW3TXB7_9BACL</name>
<reference evidence="3" key="1">
    <citation type="journal article" date="2019" name="Int. J. Syst. Evol. Microbiol.">
        <title>The Global Catalogue of Microorganisms (GCM) 10K type strain sequencing project: providing services to taxonomists for standard genome sequencing and annotation.</title>
        <authorList>
            <consortium name="The Broad Institute Genomics Platform"/>
            <consortium name="The Broad Institute Genome Sequencing Center for Infectious Disease"/>
            <person name="Wu L."/>
            <person name="Ma J."/>
        </authorList>
    </citation>
    <scope>NUCLEOTIDE SEQUENCE [LARGE SCALE GENOMIC DNA]</scope>
    <source>
        <strain evidence="3">CCUG 53915</strain>
    </source>
</reference>
<feature type="compositionally biased region" description="Basic and acidic residues" evidence="1">
    <location>
        <begin position="163"/>
        <end position="188"/>
    </location>
</feature>
<feature type="compositionally biased region" description="Basic and acidic residues" evidence="1">
    <location>
        <begin position="197"/>
        <end position="227"/>
    </location>
</feature>
<accession>A0ABW3TXB7</accession>
<sequence length="338" mass="37778">MKNIEWKMEEVFYFPPEIGLPKHTDTIRVKAGFTEKRSEEAVRLTGIYHIAAKIDFEEGQRAEDLSDSYVYIDDVELDGQKGYFEYAVPLHVDLPAEVQAPLQLTAKDVKTTIDDQGAFKIVWNVNCSYVDGREDKLVEKTEKKTVAQQEVEPQAKDTSQQEIELKNKLTAKEKSEPEDKVTVREKNEPNVNATAKLETETKEKAVAKQVSARKEESVTKQESDAKETAVAQPTSETENKADTTEVMSNHSEQAETKKETTVNKTKPNEEVANLTVLDAEKGAEQPIAAGTSNAPTVNVVAMHDSSSYGDYDDMLSYIAGLPDEWSTTSFRSNDVFVQ</sequence>